<dbReference type="Proteomes" id="UP001267003">
    <property type="component" value="Unassembled WGS sequence"/>
</dbReference>
<dbReference type="PANTHER" id="PTHR23028:SF53">
    <property type="entry name" value="ACYL_TRANSF_3 DOMAIN-CONTAINING PROTEIN"/>
    <property type="match status" value="1"/>
</dbReference>
<sequence length="616" mass="68705">MRIKWFSLVRITGLVLVLTYHFFQTQFTGGFIGVDVFFTFSGFLITSLMVDEFARSDNFKLMAFYGRRFYRIVPPLFIAVLVVLPLTYFIDHDFVTDIGKQVAAALGFTTNYFEIATGGSYENKFIPHLFVHTWSLAVEMHFYIVWGFVAWVVAKISRRLASGRQALTRFRWGLGILTTIFAIESLVMMTFGAVGLKDFSPVYFSSLTHCFPFFVGGLIGILSGIKAQGPVYRWTTAHSNPILASAIMLISFILLVTLGYEMKFEALQTYQGGLLLATVLAGVMIYGARLLHDQTPNLNEPRWMGFLADVSYSVYLYHWPLYVIFSHLMVNWLAALLTTVLSIVLSALSYYVLEPVIAGKRGHLFGHRVTWRQLQLPVITAGVLLAVNAGVVIRNAPQLSTLEQNLWISGIYQDVDKVATTHDAVLAAVAPKKKQAPSHKNAPAKAPGVSIIGDSVTLGTRSYLGDHVANSNIDAEGDRTMNLAYKVMMNQQRSHTLREYVVICIGTNALDDYEEQTMKIIHDLEPGHKLILMTPYNARADANWNSSKLAVLERKLPEKYHFITIADWGKIAAQHPEVFKGTDGVHFGGIRAGDILYAKVINDALHAAKQTPAKTS</sequence>
<evidence type="ECO:0000259" key="9">
    <source>
        <dbReference type="Pfam" id="PF01757"/>
    </source>
</evidence>
<feature type="transmembrane region" description="Helical" evidence="8">
    <location>
        <begin position="272"/>
        <end position="291"/>
    </location>
</feature>
<dbReference type="SUPFAM" id="SSF52266">
    <property type="entry name" value="SGNH hydrolase"/>
    <property type="match status" value="1"/>
</dbReference>
<reference evidence="10" key="1">
    <citation type="submission" date="2023-08" db="EMBL/GenBank/DDBJ databases">
        <authorList>
            <person name="Page C.A."/>
            <person name="Perez-Diaz I.M."/>
        </authorList>
    </citation>
    <scope>NUCLEOTIDE SEQUENCE</scope>
    <source>
        <strain evidence="11">1.8.9</strain>
        <strain evidence="10">7.8.46</strain>
    </source>
</reference>
<feature type="transmembrane region" description="Helical" evidence="8">
    <location>
        <begin position="374"/>
        <end position="393"/>
    </location>
</feature>
<keyword evidence="4 8" id="KW-0812">Transmembrane</keyword>
<dbReference type="InterPro" id="IPR036514">
    <property type="entry name" value="SGNH_hydro_sf"/>
</dbReference>
<gene>
    <name evidence="10" type="ORF">RI536_11655</name>
    <name evidence="11" type="ORF">RI555_12380</name>
</gene>
<evidence type="ECO:0000256" key="5">
    <source>
        <dbReference type="ARBA" id="ARBA00022989"/>
    </source>
</evidence>
<evidence type="ECO:0000313" key="11">
    <source>
        <dbReference type="EMBL" id="MDT7039757.1"/>
    </source>
</evidence>
<comment type="subcellular location">
    <subcellularLocation>
        <location evidence="1">Cell membrane</location>
        <topology evidence="1">Multi-pass membrane protein</topology>
    </subcellularLocation>
</comment>
<evidence type="ECO:0000256" key="7">
    <source>
        <dbReference type="ARBA" id="ARBA00023315"/>
    </source>
</evidence>
<dbReference type="EMBL" id="JAVLAO010000001">
    <property type="protein sequence ID" value="MDT7039757.1"/>
    <property type="molecule type" value="Genomic_DNA"/>
</dbReference>
<dbReference type="AlphaFoldDB" id="A0AAW8VYL0"/>
<dbReference type="Pfam" id="PF01757">
    <property type="entry name" value="Acyl_transf_3"/>
    <property type="match status" value="1"/>
</dbReference>
<dbReference type="PANTHER" id="PTHR23028">
    <property type="entry name" value="ACETYLTRANSFERASE"/>
    <property type="match status" value="1"/>
</dbReference>
<evidence type="ECO:0000313" key="10">
    <source>
        <dbReference type="EMBL" id="MDT6990739.1"/>
    </source>
</evidence>
<feature type="transmembrane region" description="Helical" evidence="8">
    <location>
        <begin position="7"/>
        <end position="23"/>
    </location>
</feature>
<feature type="transmembrane region" description="Helical" evidence="8">
    <location>
        <begin position="303"/>
        <end position="325"/>
    </location>
</feature>
<evidence type="ECO:0000256" key="3">
    <source>
        <dbReference type="ARBA" id="ARBA00022679"/>
    </source>
</evidence>
<feature type="transmembrane region" description="Helical" evidence="8">
    <location>
        <begin position="202"/>
        <end position="222"/>
    </location>
</feature>
<keyword evidence="3 10" id="KW-0808">Transferase</keyword>
<evidence type="ECO:0000313" key="12">
    <source>
        <dbReference type="Proteomes" id="UP001267003"/>
    </source>
</evidence>
<proteinExistence type="predicted"/>
<evidence type="ECO:0000256" key="8">
    <source>
        <dbReference type="SAM" id="Phobius"/>
    </source>
</evidence>
<evidence type="ECO:0000256" key="1">
    <source>
        <dbReference type="ARBA" id="ARBA00004651"/>
    </source>
</evidence>
<dbReference type="RefSeq" id="WP_101873924.1">
    <property type="nucleotide sequence ID" value="NZ_BOUG01000001.1"/>
</dbReference>
<evidence type="ECO:0000256" key="2">
    <source>
        <dbReference type="ARBA" id="ARBA00022475"/>
    </source>
</evidence>
<dbReference type="InterPro" id="IPR002656">
    <property type="entry name" value="Acyl_transf_3_dom"/>
</dbReference>
<dbReference type="Proteomes" id="UP001263852">
    <property type="component" value="Unassembled WGS sequence"/>
</dbReference>
<keyword evidence="6 8" id="KW-0472">Membrane</keyword>
<dbReference type="GO" id="GO:0016747">
    <property type="term" value="F:acyltransferase activity, transferring groups other than amino-acyl groups"/>
    <property type="evidence" value="ECO:0007669"/>
    <property type="project" value="InterPro"/>
</dbReference>
<feature type="transmembrane region" description="Helical" evidence="8">
    <location>
        <begin position="331"/>
        <end position="353"/>
    </location>
</feature>
<feature type="domain" description="Acyltransferase 3" evidence="9">
    <location>
        <begin position="4"/>
        <end position="350"/>
    </location>
</feature>
<keyword evidence="2" id="KW-1003">Cell membrane</keyword>
<dbReference type="KEGG" id="lpg:BB562_12525"/>
<dbReference type="Gene3D" id="3.40.50.1110">
    <property type="entry name" value="SGNH hydrolase"/>
    <property type="match status" value="1"/>
</dbReference>
<accession>A0AAW8VYL0</accession>
<dbReference type="EC" id="2.3.1.-" evidence="10"/>
<feature type="transmembrane region" description="Helical" evidence="8">
    <location>
        <begin position="69"/>
        <end position="90"/>
    </location>
</feature>
<dbReference type="GO" id="GO:0005886">
    <property type="term" value="C:plasma membrane"/>
    <property type="evidence" value="ECO:0007669"/>
    <property type="project" value="UniProtKB-SubCell"/>
</dbReference>
<protein>
    <submittedName>
        <fullName evidence="10">Acyltransferase family protein</fullName>
        <ecNumber evidence="10">2.3.1.-</ecNumber>
    </submittedName>
</protein>
<dbReference type="InterPro" id="IPR050879">
    <property type="entry name" value="Acyltransferase_3"/>
</dbReference>
<dbReference type="GO" id="GO:0009103">
    <property type="term" value="P:lipopolysaccharide biosynthetic process"/>
    <property type="evidence" value="ECO:0007669"/>
    <property type="project" value="TreeGrafter"/>
</dbReference>
<dbReference type="EMBL" id="JAVLAQ010000001">
    <property type="protein sequence ID" value="MDT6990739.1"/>
    <property type="molecule type" value="Genomic_DNA"/>
</dbReference>
<organism evidence="10 12">
    <name type="scientific">Lactiplantibacillus pentosus</name>
    <name type="common">Lactobacillus pentosus</name>
    <dbReference type="NCBI Taxonomy" id="1589"/>
    <lineage>
        <taxon>Bacteria</taxon>
        <taxon>Bacillati</taxon>
        <taxon>Bacillota</taxon>
        <taxon>Bacilli</taxon>
        <taxon>Lactobacillales</taxon>
        <taxon>Lactobacillaceae</taxon>
        <taxon>Lactiplantibacillus</taxon>
    </lineage>
</organism>
<evidence type="ECO:0000256" key="6">
    <source>
        <dbReference type="ARBA" id="ARBA00023136"/>
    </source>
</evidence>
<comment type="caution">
    <text evidence="10">The sequence shown here is derived from an EMBL/GenBank/DDBJ whole genome shotgun (WGS) entry which is preliminary data.</text>
</comment>
<name>A0AAW8VYL0_LACPE</name>
<feature type="transmembrane region" description="Helical" evidence="8">
    <location>
        <begin position="174"/>
        <end position="196"/>
    </location>
</feature>
<evidence type="ECO:0000256" key="4">
    <source>
        <dbReference type="ARBA" id="ARBA00022692"/>
    </source>
</evidence>
<feature type="transmembrane region" description="Helical" evidence="8">
    <location>
        <begin position="29"/>
        <end position="48"/>
    </location>
</feature>
<keyword evidence="7 10" id="KW-0012">Acyltransferase</keyword>
<keyword evidence="5 8" id="KW-1133">Transmembrane helix</keyword>
<feature type="transmembrane region" description="Helical" evidence="8">
    <location>
        <begin position="242"/>
        <end position="260"/>
    </location>
</feature>
<feature type="transmembrane region" description="Helical" evidence="8">
    <location>
        <begin position="134"/>
        <end position="154"/>
    </location>
</feature>